<dbReference type="AlphaFoldDB" id="A0A9Q1ACN5"/>
<accession>A0A9Q1ACN5</accession>
<dbReference type="EMBL" id="JAPFFK010000004">
    <property type="protein sequence ID" value="KAJ6766214.1"/>
    <property type="molecule type" value="Genomic_DNA"/>
</dbReference>
<proteinExistence type="predicted"/>
<evidence type="ECO:0000313" key="1">
    <source>
        <dbReference type="EMBL" id="KAJ6766214.1"/>
    </source>
</evidence>
<gene>
    <name evidence="1" type="ORF">OIU79_022222</name>
</gene>
<keyword evidence="2" id="KW-1185">Reference proteome</keyword>
<reference evidence="1" key="1">
    <citation type="submission" date="2022-11" db="EMBL/GenBank/DDBJ databases">
        <authorList>
            <person name="Hyden B.L."/>
            <person name="Feng K."/>
            <person name="Yates T."/>
            <person name="Jawdy S."/>
            <person name="Smart L.B."/>
            <person name="Muchero W."/>
        </authorList>
    </citation>
    <scope>NUCLEOTIDE SEQUENCE</scope>
    <source>
        <tissue evidence="1">Shoot tip</tissue>
    </source>
</reference>
<sequence length="120" mass="12579">MIAPHSHQPSLSLFSSTTTVGEPISTKPIASQPHYPSPIVITSCTLQLSPYPLTSTPSATLPLLGASCQPSQQPHGLSSIATVKASHCPDLTHAASNDSLVCAPKTPVNHQLLFPLLPLR</sequence>
<name>A0A9Q1ACN5_SALPP</name>
<reference evidence="1" key="2">
    <citation type="journal article" date="2023" name="Int. J. Mol. Sci.">
        <title>De Novo Assembly and Annotation of 11 Diverse Shrub Willow (Salix) Genomes Reveals Novel Gene Organization in Sex-Linked Regions.</title>
        <authorList>
            <person name="Hyden B."/>
            <person name="Feng K."/>
            <person name="Yates T.B."/>
            <person name="Jawdy S."/>
            <person name="Cereghino C."/>
            <person name="Smart L.B."/>
            <person name="Muchero W."/>
        </authorList>
    </citation>
    <scope>NUCLEOTIDE SEQUENCE</scope>
    <source>
        <tissue evidence="1">Shoot tip</tissue>
    </source>
</reference>
<comment type="caution">
    <text evidence="1">The sequence shown here is derived from an EMBL/GenBank/DDBJ whole genome shotgun (WGS) entry which is preliminary data.</text>
</comment>
<organism evidence="1 2">
    <name type="scientific">Salix purpurea</name>
    <name type="common">Purple osier willow</name>
    <dbReference type="NCBI Taxonomy" id="77065"/>
    <lineage>
        <taxon>Eukaryota</taxon>
        <taxon>Viridiplantae</taxon>
        <taxon>Streptophyta</taxon>
        <taxon>Embryophyta</taxon>
        <taxon>Tracheophyta</taxon>
        <taxon>Spermatophyta</taxon>
        <taxon>Magnoliopsida</taxon>
        <taxon>eudicotyledons</taxon>
        <taxon>Gunneridae</taxon>
        <taxon>Pentapetalae</taxon>
        <taxon>rosids</taxon>
        <taxon>fabids</taxon>
        <taxon>Malpighiales</taxon>
        <taxon>Salicaceae</taxon>
        <taxon>Saliceae</taxon>
        <taxon>Salix</taxon>
    </lineage>
</organism>
<protein>
    <submittedName>
        <fullName evidence="1">Uncharacterized protein</fullName>
    </submittedName>
</protein>
<dbReference type="Proteomes" id="UP001151532">
    <property type="component" value="Chromosome 4"/>
</dbReference>
<evidence type="ECO:0000313" key="2">
    <source>
        <dbReference type="Proteomes" id="UP001151532"/>
    </source>
</evidence>